<sequence length="359" mass="40984">MQFLGQQKRTFLPYERGILPEDLRLGSLYINPLDPTDGLDSTRFEYRDDIEDQEEYESHIRQWTRKEEKDVPFSIEFEKSQVASANISFTHWMKAGKNRDQSTHVTLEGASGRRMKIKRPESFLREVFKQPQLEQWLRMHASVTYRSKHSTHGEWKAPELWLVTGVQYVTGGAFHFEGNFSTATSAGAGADLGALAGGPPGVLKVKADASRERSNGAQNDFGHEDERVWAAQFMPVKIEYGRFADPELSVRKNIIPKTILQIRLDDVPDLAPQGFRTGYEYSEEASSPPPELIGRVVAEFGDDKDEAEDDGDSDDEGLVIDDRPYVDAIRDANWKQYEHGIEYLRKQKQRRNNIGRQES</sequence>
<dbReference type="OrthoDB" id="4670414at2759"/>
<protein>
    <submittedName>
        <fullName evidence="2">Uncharacterized protein</fullName>
    </submittedName>
</protein>
<accession>A0A6A5U781</accession>
<feature type="region of interest" description="Disordered" evidence="1">
    <location>
        <begin position="299"/>
        <end position="319"/>
    </location>
</feature>
<dbReference type="Proteomes" id="UP000800035">
    <property type="component" value="Unassembled WGS sequence"/>
</dbReference>
<proteinExistence type="predicted"/>
<dbReference type="AlphaFoldDB" id="A0A6A5U781"/>
<dbReference type="EMBL" id="ML976990">
    <property type="protein sequence ID" value="KAF1956977.1"/>
    <property type="molecule type" value="Genomic_DNA"/>
</dbReference>
<evidence type="ECO:0000313" key="3">
    <source>
        <dbReference type="Proteomes" id="UP000800035"/>
    </source>
</evidence>
<evidence type="ECO:0000256" key="1">
    <source>
        <dbReference type="SAM" id="MobiDB-lite"/>
    </source>
</evidence>
<name>A0A6A5U781_9PLEO</name>
<gene>
    <name evidence="2" type="ORF">CC80DRAFT_52932</name>
</gene>
<evidence type="ECO:0000313" key="2">
    <source>
        <dbReference type="EMBL" id="KAF1956977.1"/>
    </source>
</evidence>
<feature type="compositionally biased region" description="Acidic residues" evidence="1">
    <location>
        <begin position="300"/>
        <end position="319"/>
    </location>
</feature>
<keyword evidence="3" id="KW-1185">Reference proteome</keyword>
<organism evidence="2 3">
    <name type="scientific">Byssothecium circinans</name>
    <dbReference type="NCBI Taxonomy" id="147558"/>
    <lineage>
        <taxon>Eukaryota</taxon>
        <taxon>Fungi</taxon>
        <taxon>Dikarya</taxon>
        <taxon>Ascomycota</taxon>
        <taxon>Pezizomycotina</taxon>
        <taxon>Dothideomycetes</taxon>
        <taxon>Pleosporomycetidae</taxon>
        <taxon>Pleosporales</taxon>
        <taxon>Massarineae</taxon>
        <taxon>Massarinaceae</taxon>
        <taxon>Byssothecium</taxon>
    </lineage>
</organism>
<reference evidence="2" key="1">
    <citation type="journal article" date="2020" name="Stud. Mycol.">
        <title>101 Dothideomycetes genomes: a test case for predicting lifestyles and emergence of pathogens.</title>
        <authorList>
            <person name="Haridas S."/>
            <person name="Albert R."/>
            <person name="Binder M."/>
            <person name="Bloem J."/>
            <person name="Labutti K."/>
            <person name="Salamov A."/>
            <person name="Andreopoulos B."/>
            <person name="Baker S."/>
            <person name="Barry K."/>
            <person name="Bills G."/>
            <person name="Bluhm B."/>
            <person name="Cannon C."/>
            <person name="Castanera R."/>
            <person name="Culley D."/>
            <person name="Daum C."/>
            <person name="Ezra D."/>
            <person name="Gonzalez J."/>
            <person name="Henrissat B."/>
            <person name="Kuo A."/>
            <person name="Liang C."/>
            <person name="Lipzen A."/>
            <person name="Lutzoni F."/>
            <person name="Magnuson J."/>
            <person name="Mondo S."/>
            <person name="Nolan M."/>
            <person name="Ohm R."/>
            <person name="Pangilinan J."/>
            <person name="Park H.-J."/>
            <person name="Ramirez L."/>
            <person name="Alfaro M."/>
            <person name="Sun H."/>
            <person name="Tritt A."/>
            <person name="Yoshinaga Y."/>
            <person name="Zwiers L.-H."/>
            <person name="Turgeon B."/>
            <person name="Goodwin S."/>
            <person name="Spatafora J."/>
            <person name="Crous P."/>
            <person name="Grigoriev I."/>
        </authorList>
    </citation>
    <scope>NUCLEOTIDE SEQUENCE</scope>
    <source>
        <strain evidence="2">CBS 675.92</strain>
    </source>
</reference>